<sequence length="644" mass="70320">MKESGFEIKKVFILLLFGISIGIFISACFGEKKDGVEGFAHVLMIDNSFSPPMQKIPVGGVIEFVNSGNNPHNAISVDKSWSTEKSFGSIVMPRGSKTKVTFPQEGVFPYFCSFHATSDGKNGMVGDVVVGNAFYNPAAKSGKSWKNVAQFSGITRKVPSSYPTIQNAVDAANPGDLILISEGVYLEEVTVTTPSITIRGVDRNKVVIDGQFQRGNGIMVVAADGVVIENMTVRNATLNGFYWTGVRGFRGSYLTAHNNGDYGIYAFDSVNGVIEHSYASGSPDSGIYIGQCYPCKVILYDVVSEHNALGYSGTNSGGELYLISSVWKNNIVGVAPNTLDRELLPPERETTIIGNLIYNNNNPKAPIAALEYPSFGNGILIAGGISNTVRKNVIIDHENNGIVILPNLDENFWISHNNVVRDNIVYNSGRADIALVGPMSTGNCFSGNEYRTELPAFLEKWNGCDSFFRLPMGGDLSMMLGALGLMVQASDGNFPSGNYKEQPIPGPQMNMPSVAPVKPALTAFEDFNLDLDKIALPEETEKILKSIPRKPSPLTGAITLVKPRSLFSFFYHWLGFLLPFAIYICWTSMSLFDLKDRMDLDRNKKLYWIATITLIPILSSGIYLLGGGANIRTGLKGPWFWEES</sequence>
<dbReference type="EMBL" id="AKWJ02000014">
    <property type="protein sequence ID" value="EKP15173.1"/>
    <property type="molecule type" value="Genomic_DNA"/>
</dbReference>
<dbReference type="InterPro" id="IPR039448">
    <property type="entry name" value="Beta_helix"/>
</dbReference>
<evidence type="ECO:0000313" key="7">
    <source>
        <dbReference type="Proteomes" id="UP000002837"/>
    </source>
</evidence>
<dbReference type="InterPro" id="IPR011050">
    <property type="entry name" value="Pectin_lyase_fold/virulence"/>
</dbReference>
<dbReference type="Gene3D" id="2.60.40.420">
    <property type="entry name" value="Cupredoxins - blue copper proteins"/>
    <property type="match status" value="1"/>
</dbReference>
<dbReference type="InterPro" id="IPR006626">
    <property type="entry name" value="PbH1"/>
</dbReference>
<dbReference type="PROSITE" id="PS51257">
    <property type="entry name" value="PROKAR_LIPOPROTEIN"/>
    <property type="match status" value="1"/>
</dbReference>
<dbReference type="Proteomes" id="UP000002837">
    <property type="component" value="Unassembled WGS sequence"/>
</dbReference>
<feature type="transmembrane region" description="Helical" evidence="3">
    <location>
        <begin position="606"/>
        <end position="626"/>
    </location>
</feature>
<feature type="domain" description="Right handed beta helix" evidence="5">
    <location>
        <begin position="206"/>
        <end position="330"/>
    </location>
</feature>
<gene>
    <name evidence="6" type="ORF">LEP1GSC128_2430</name>
</gene>
<dbReference type="Gene3D" id="2.160.20.10">
    <property type="entry name" value="Single-stranded right-handed beta-helix, Pectin lyase-like"/>
    <property type="match status" value="1"/>
</dbReference>
<accession>A0ABN0I217</accession>
<proteinExistence type="predicted"/>
<feature type="domain" description="Blue (type 1) copper" evidence="4">
    <location>
        <begin position="48"/>
        <end position="130"/>
    </location>
</feature>
<keyword evidence="3" id="KW-1133">Transmembrane helix</keyword>
<evidence type="ECO:0000256" key="1">
    <source>
        <dbReference type="ARBA" id="ARBA00022723"/>
    </source>
</evidence>
<evidence type="ECO:0000256" key="3">
    <source>
        <dbReference type="SAM" id="Phobius"/>
    </source>
</evidence>
<dbReference type="InterPro" id="IPR008972">
    <property type="entry name" value="Cupredoxin"/>
</dbReference>
<dbReference type="Pfam" id="PF13229">
    <property type="entry name" value="Beta_helix"/>
    <property type="match status" value="1"/>
</dbReference>
<organism evidence="6 7">
    <name type="scientific">Leptospira borgpetersenii str. 200801926</name>
    <dbReference type="NCBI Taxonomy" id="1193009"/>
    <lineage>
        <taxon>Bacteria</taxon>
        <taxon>Pseudomonadati</taxon>
        <taxon>Spirochaetota</taxon>
        <taxon>Spirochaetia</taxon>
        <taxon>Leptospirales</taxon>
        <taxon>Leptospiraceae</taxon>
        <taxon>Leptospira</taxon>
    </lineage>
</organism>
<keyword evidence="7" id="KW-1185">Reference proteome</keyword>
<dbReference type="SUPFAM" id="SSF49503">
    <property type="entry name" value="Cupredoxins"/>
    <property type="match status" value="1"/>
</dbReference>
<dbReference type="InterPro" id="IPR012334">
    <property type="entry name" value="Pectin_lyas_fold"/>
</dbReference>
<feature type="transmembrane region" description="Helical" evidence="3">
    <location>
        <begin position="570"/>
        <end position="594"/>
    </location>
</feature>
<dbReference type="InterPro" id="IPR000923">
    <property type="entry name" value="BlueCu_1"/>
</dbReference>
<dbReference type="Pfam" id="PF00127">
    <property type="entry name" value="Copper-bind"/>
    <property type="match status" value="1"/>
</dbReference>
<protein>
    <submittedName>
        <fullName evidence="6">Periplasmic copper-binding protein NosD</fullName>
    </submittedName>
</protein>
<keyword evidence="2" id="KW-0186">Copper</keyword>
<name>A0ABN0I217_LEPBO</name>
<evidence type="ECO:0000256" key="2">
    <source>
        <dbReference type="ARBA" id="ARBA00023008"/>
    </source>
</evidence>
<comment type="caution">
    <text evidence="6">The sequence shown here is derived from an EMBL/GenBank/DDBJ whole genome shotgun (WGS) entry which is preliminary data.</text>
</comment>
<evidence type="ECO:0000259" key="5">
    <source>
        <dbReference type="Pfam" id="PF13229"/>
    </source>
</evidence>
<keyword evidence="3" id="KW-0812">Transmembrane</keyword>
<dbReference type="SUPFAM" id="SSF51126">
    <property type="entry name" value="Pectin lyase-like"/>
    <property type="match status" value="1"/>
</dbReference>
<evidence type="ECO:0000259" key="4">
    <source>
        <dbReference type="Pfam" id="PF00127"/>
    </source>
</evidence>
<dbReference type="SMART" id="SM00710">
    <property type="entry name" value="PbH1"/>
    <property type="match status" value="5"/>
</dbReference>
<keyword evidence="1" id="KW-0479">Metal-binding</keyword>
<evidence type="ECO:0000313" key="6">
    <source>
        <dbReference type="EMBL" id="EKP15173.1"/>
    </source>
</evidence>
<keyword evidence="3" id="KW-0472">Membrane</keyword>
<reference evidence="6" key="1">
    <citation type="submission" date="2012-09" db="EMBL/GenBank/DDBJ databases">
        <authorList>
            <person name="Harkins D.M."/>
            <person name="Durkin A.S."/>
            <person name="Brinkac L.M."/>
            <person name="Selengut J.D."/>
            <person name="Sanka R."/>
            <person name="DePew J."/>
            <person name="Purushe J."/>
            <person name="Picardeau M."/>
            <person name="Werts C."/>
            <person name="Goarant C."/>
            <person name="Vinetz J.M."/>
            <person name="Sutton G.G."/>
            <person name="Nelson W.C."/>
            <person name="Fouts D.E."/>
        </authorList>
    </citation>
    <scope>NUCLEOTIDE SEQUENCE [LARGE SCALE GENOMIC DNA]</scope>
    <source>
        <strain evidence="6">200801926</strain>
    </source>
</reference>